<keyword evidence="1" id="KW-0812">Transmembrane</keyword>
<evidence type="ECO:0000256" key="1">
    <source>
        <dbReference type="SAM" id="Phobius"/>
    </source>
</evidence>
<organism evidence="2 3">
    <name type="scientific">Bacillus chungangensis</name>
    <dbReference type="NCBI Taxonomy" id="587633"/>
    <lineage>
        <taxon>Bacteria</taxon>
        <taxon>Bacillati</taxon>
        <taxon>Bacillota</taxon>
        <taxon>Bacilli</taxon>
        <taxon>Bacillales</taxon>
        <taxon>Bacillaceae</taxon>
        <taxon>Bacillus</taxon>
    </lineage>
</organism>
<keyword evidence="1" id="KW-1133">Transmembrane helix</keyword>
<dbReference type="RefSeq" id="WP_307226069.1">
    <property type="nucleotide sequence ID" value="NZ_JAUSTT010000001.1"/>
</dbReference>
<feature type="transmembrane region" description="Helical" evidence="1">
    <location>
        <begin position="5"/>
        <end position="22"/>
    </location>
</feature>
<dbReference type="Pfam" id="PF04186">
    <property type="entry name" value="FxsA"/>
    <property type="match status" value="1"/>
</dbReference>
<dbReference type="NCBIfam" id="NF008528">
    <property type="entry name" value="PRK11463.1-2"/>
    <property type="match status" value="1"/>
</dbReference>
<feature type="transmembrane region" description="Helical" evidence="1">
    <location>
        <begin position="71"/>
        <end position="100"/>
    </location>
</feature>
<dbReference type="PANTHER" id="PTHR35335">
    <property type="entry name" value="UPF0716 PROTEIN FXSA"/>
    <property type="match status" value="1"/>
</dbReference>
<accession>A0ABT9WMQ0</accession>
<keyword evidence="1" id="KW-0472">Membrane</keyword>
<reference evidence="2 3" key="1">
    <citation type="submission" date="2023-07" db="EMBL/GenBank/DDBJ databases">
        <title>Genomic Encyclopedia of Type Strains, Phase IV (KMG-IV): sequencing the most valuable type-strain genomes for metagenomic binning, comparative biology and taxonomic classification.</title>
        <authorList>
            <person name="Goeker M."/>
        </authorList>
    </citation>
    <scope>NUCLEOTIDE SEQUENCE [LARGE SCALE GENOMIC DNA]</scope>
    <source>
        <strain evidence="2 3">DSM 23837</strain>
    </source>
</reference>
<gene>
    <name evidence="2" type="ORF">J2S08_000367</name>
</gene>
<evidence type="ECO:0000313" key="3">
    <source>
        <dbReference type="Proteomes" id="UP001223586"/>
    </source>
</evidence>
<evidence type="ECO:0000313" key="2">
    <source>
        <dbReference type="EMBL" id="MDQ0174536.1"/>
    </source>
</evidence>
<dbReference type="EMBL" id="JAUSTT010000001">
    <property type="protein sequence ID" value="MDQ0174536.1"/>
    <property type="molecule type" value="Genomic_DNA"/>
</dbReference>
<dbReference type="Proteomes" id="UP001223586">
    <property type="component" value="Unassembled WGS sequence"/>
</dbReference>
<feature type="transmembrane region" description="Helical" evidence="1">
    <location>
        <begin position="28"/>
        <end position="46"/>
    </location>
</feature>
<proteinExistence type="predicted"/>
<name>A0ABT9WMQ0_9BACI</name>
<protein>
    <submittedName>
        <fullName evidence="2">UPF0716 protein FxsA</fullName>
    </submittedName>
</protein>
<comment type="caution">
    <text evidence="2">The sequence shown here is derived from an EMBL/GenBank/DDBJ whole genome shotgun (WGS) entry which is preliminary data.</text>
</comment>
<keyword evidence="3" id="KW-1185">Reference proteome</keyword>
<dbReference type="InterPro" id="IPR007313">
    <property type="entry name" value="FxsA"/>
</dbReference>
<dbReference type="PANTHER" id="PTHR35335:SF1">
    <property type="entry name" value="UPF0716 PROTEIN FXSA"/>
    <property type="match status" value="1"/>
</dbReference>
<sequence length="128" mass="14740">MRYLFIIFILIPALEIGLFIYAGQTIGLLWTIVFIIFTALLGTYFAKQQGLETIKRLQGKIHHGEYPGDEIFSALCIFIGALLLITPGFLTDACGFLLLLPQTRHLFKPLFRKITNKWVNQKRIIIWK</sequence>